<accession>A0A7N0VGA1</accession>
<evidence type="ECO:0000313" key="1">
    <source>
        <dbReference type="EnsemblPlants" id="Kaladp0822s0018.1.v1.1.CDS.1"/>
    </source>
</evidence>
<dbReference type="InterPro" id="IPR025322">
    <property type="entry name" value="PADRE_dom"/>
</dbReference>
<dbReference type="EnsemblPlants" id="Kaladp0822s0018.1.v1.1">
    <property type="protein sequence ID" value="Kaladp0822s0018.1.v1.1.CDS.1"/>
    <property type="gene ID" value="Kaladp0822s0018.v1.1"/>
</dbReference>
<dbReference type="Pfam" id="PF14009">
    <property type="entry name" value="PADRE"/>
    <property type="match status" value="1"/>
</dbReference>
<dbReference type="PANTHER" id="PTHR33052">
    <property type="entry name" value="DUF4228 DOMAIN PROTEIN-RELATED"/>
    <property type="match status" value="1"/>
</dbReference>
<name>A0A7N0VGA1_KALFE</name>
<reference evidence="1" key="1">
    <citation type="submission" date="2021-01" db="UniProtKB">
        <authorList>
            <consortium name="EnsemblPlants"/>
        </authorList>
    </citation>
    <scope>IDENTIFICATION</scope>
</reference>
<dbReference type="AlphaFoldDB" id="A0A7N0VGA1"/>
<protein>
    <submittedName>
        <fullName evidence="1">Uncharacterized protein</fullName>
    </submittedName>
</protein>
<proteinExistence type="predicted"/>
<keyword evidence="2" id="KW-1185">Reference proteome</keyword>
<dbReference type="OMA" id="EKVIYES"/>
<dbReference type="Proteomes" id="UP000594263">
    <property type="component" value="Unplaced"/>
</dbReference>
<evidence type="ECO:0000313" key="2">
    <source>
        <dbReference type="Proteomes" id="UP000594263"/>
    </source>
</evidence>
<organism evidence="1 2">
    <name type="scientific">Kalanchoe fedtschenkoi</name>
    <name type="common">Lavender scallops</name>
    <name type="synonym">South American air plant</name>
    <dbReference type="NCBI Taxonomy" id="63787"/>
    <lineage>
        <taxon>Eukaryota</taxon>
        <taxon>Viridiplantae</taxon>
        <taxon>Streptophyta</taxon>
        <taxon>Embryophyta</taxon>
        <taxon>Tracheophyta</taxon>
        <taxon>Spermatophyta</taxon>
        <taxon>Magnoliopsida</taxon>
        <taxon>eudicotyledons</taxon>
        <taxon>Gunneridae</taxon>
        <taxon>Pentapetalae</taxon>
        <taxon>Saxifragales</taxon>
        <taxon>Crassulaceae</taxon>
        <taxon>Kalanchoe</taxon>
    </lineage>
</organism>
<sequence>MGNSICGPSILSNSAIKIIHSDGKLELQTRPINAAELMVDNPGQFVCEATDLKVGNRIPGLSADEELECRRVYFLLPLEMLYSVLTSEEMSAFTFRASRALMKQNNFGKIFPVHCIFSVDAKEMLGGVTASESRETERYSKQRSWRPALETIVEYPR</sequence>
<dbReference type="Gramene" id="Kaladp0822s0018.1.v1.1">
    <property type="protein sequence ID" value="Kaladp0822s0018.1.v1.1.CDS.1"/>
    <property type="gene ID" value="Kaladp0822s0018.v1.1"/>
</dbReference>